<keyword evidence="8" id="KW-1133">Transmembrane helix</keyword>
<name>A0A834YZY1_TETSI</name>
<keyword evidence="7" id="KW-0503">Monooxygenase</keyword>
<evidence type="ECO:0000256" key="2">
    <source>
        <dbReference type="ARBA" id="ARBA00010617"/>
    </source>
</evidence>
<dbReference type="GO" id="GO:0020037">
    <property type="term" value="F:heme binding"/>
    <property type="evidence" value="ECO:0007669"/>
    <property type="project" value="InterPro"/>
</dbReference>
<evidence type="ECO:0000313" key="9">
    <source>
        <dbReference type="EMBL" id="KAF8395498.1"/>
    </source>
</evidence>
<keyword evidence="3" id="KW-0349">Heme</keyword>
<evidence type="ECO:0008006" key="11">
    <source>
        <dbReference type="Google" id="ProtNLM"/>
    </source>
</evidence>
<evidence type="ECO:0000313" key="10">
    <source>
        <dbReference type="Proteomes" id="UP000655225"/>
    </source>
</evidence>
<dbReference type="GO" id="GO:0016705">
    <property type="term" value="F:oxidoreductase activity, acting on paired donors, with incorporation or reduction of molecular oxygen"/>
    <property type="evidence" value="ECO:0007669"/>
    <property type="project" value="InterPro"/>
</dbReference>
<feature type="transmembrane region" description="Helical" evidence="8">
    <location>
        <begin position="6"/>
        <end position="25"/>
    </location>
</feature>
<dbReference type="GO" id="GO:0005506">
    <property type="term" value="F:iron ion binding"/>
    <property type="evidence" value="ECO:0007669"/>
    <property type="project" value="InterPro"/>
</dbReference>
<keyword evidence="6" id="KW-0408">Iron</keyword>
<evidence type="ECO:0000256" key="8">
    <source>
        <dbReference type="SAM" id="Phobius"/>
    </source>
</evidence>
<keyword evidence="8" id="KW-0472">Membrane</keyword>
<dbReference type="Proteomes" id="UP000655225">
    <property type="component" value="Unassembled WGS sequence"/>
</dbReference>
<organism evidence="9 10">
    <name type="scientific">Tetracentron sinense</name>
    <name type="common">Spur-leaf</name>
    <dbReference type="NCBI Taxonomy" id="13715"/>
    <lineage>
        <taxon>Eukaryota</taxon>
        <taxon>Viridiplantae</taxon>
        <taxon>Streptophyta</taxon>
        <taxon>Embryophyta</taxon>
        <taxon>Tracheophyta</taxon>
        <taxon>Spermatophyta</taxon>
        <taxon>Magnoliopsida</taxon>
        <taxon>Trochodendrales</taxon>
        <taxon>Trochodendraceae</taxon>
        <taxon>Tetracentron</taxon>
    </lineage>
</organism>
<comment type="cofactor">
    <cofactor evidence="1">
        <name>heme</name>
        <dbReference type="ChEBI" id="CHEBI:30413"/>
    </cofactor>
</comment>
<keyword evidence="10" id="KW-1185">Reference proteome</keyword>
<dbReference type="AlphaFoldDB" id="A0A834YZY1"/>
<evidence type="ECO:0000256" key="4">
    <source>
        <dbReference type="ARBA" id="ARBA00022723"/>
    </source>
</evidence>
<comment type="similarity">
    <text evidence="2">Belongs to the cytochrome P450 family.</text>
</comment>
<accession>A0A834YZY1</accession>
<evidence type="ECO:0000256" key="7">
    <source>
        <dbReference type="ARBA" id="ARBA00023033"/>
    </source>
</evidence>
<evidence type="ECO:0000256" key="6">
    <source>
        <dbReference type="ARBA" id="ARBA00023004"/>
    </source>
</evidence>
<dbReference type="OrthoDB" id="2789670at2759"/>
<reference evidence="9 10" key="1">
    <citation type="submission" date="2020-04" db="EMBL/GenBank/DDBJ databases">
        <title>Plant Genome Project.</title>
        <authorList>
            <person name="Zhang R.-G."/>
        </authorList>
    </citation>
    <scope>NUCLEOTIDE SEQUENCE [LARGE SCALE GENOMIC DNA]</scope>
    <source>
        <strain evidence="9">YNK0</strain>
        <tissue evidence="9">Leaf</tissue>
    </source>
</reference>
<dbReference type="InterPro" id="IPR001128">
    <property type="entry name" value="Cyt_P450"/>
</dbReference>
<keyword evidence="5" id="KW-0560">Oxidoreductase</keyword>
<dbReference type="PRINTS" id="PR00463">
    <property type="entry name" value="EP450I"/>
</dbReference>
<evidence type="ECO:0000256" key="1">
    <source>
        <dbReference type="ARBA" id="ARBA00001971"/>
    </source>
</evidence>
<dbReference type="PANTHER" id="PTHR47955:SF19">
    <property type="entry name" value="CYTOCHROME P450 71A9-LIKE ISOFORM X1"/>
    <property type="match status" value="1"/>
</dbReference>
<dbReference type="EMBL" id="JABCRI010000013">
    <property type="protein sequence ID" value="KAF8395498.1"/>
    <property type="molecule type" value="Genomic_DNA"/>
</dbReference>
<dbReference type="Pfam" id="PF00067">
    <property type="entry name" value="p450"/>
    <property type="match status" value="1"/>
</dbReference>
<evidence type="ECO:0000256" key="3">
    <source>
        <dbReference type="ARBA" id="ARBA00022617"/>
    </source>
</evidence>
<dbReference type="PANTHER" id="PTHR47955">
    <property type="entry name" value="CYTOCHROME P450 FAMILY 71 PROTEIN"/>
    <property type="match status" value="1"/>
</dbReference>
<dbReference type="Gene3D" id="1.10.630.10">
    <property type="entry name" value="Cytochrome P450"/>
    <property type="match status" value="1"/>
</dbReference>
<keyword evidence="8" id="KW-0812">Transmembrane</keyword>
<dbReference type="InterPro" id="IPR002401">
    <property type="entry name" value="Cyt_P450_E_grp-I"/>
</dbReference>
<sequence>MDFYPLSSWLPFLLLLLPILSVLLLKQKNREVERPNLPPSPLKLPIIGHLHRVRKLPHRSLWRLSEKYGPIMLLQLGRVPTVVISSAETAREVLKTHDRDCCTRPPLAGPKRLSYNFLDAVFLPYGEHSKEMRKIFVLELFSAKRVQSFRFVREEEVALMIKSISQAASSPINLTEKLFSLADTIVCRIAFGKSYQRREFDDGRFHEIMVEAIAILASFSGTDFFPPFGWIIDVLTGLHARIEKCFHDFDGFYQRIIDEHLDPKREKPEHEDIIDVMLGLQRDEFGAKLTKEHVKATLMGETIDLLLVTSQREKLLVGHELSCLNGPSLDLHF</sequence>
<proteinExistence type="inferred from homology"/>
<dbReference type="OMA" id="EGLLHAC"/>
<dbReference type="InterPro" id="IPR036396">
    <property type="entry name" value="Cyt_P450_sf"/>
</dbReference>
<keyword evidence="4" id="KW-0479">Metal-binding</keyword>
<protein>
    <recommendedName>
        <fullName evidence="11">Cytochrome P450</fullName>
    </recommendedName>
</protein>
<dbReference type="SUPFAM" id="SSF48264">
    <property type="entry name" value="Cytochrome P450"/>
    <property type="match status" value="1"/>
</dbReference>
<comment type="caution">
    <text evidence="9">The sequence shown here is derived from an EMBL/GenBank/DDBJ whole genome shotgun (WGS) entry which is preliminary data.</text>
</comment>
<dbReference type="GO" id="GO:0004497">
    <property type="term" value="F:monooxygenase activity"/>
    <property type="evidence" value="ECO:0007669"/>
    <property type="project" value="UniProtKB-KW"/>
</dbReference>
<evidence type="ECO:0000256" key="5">
    <source>
        <dbReference type="ARBA" id="ARBA00023002"/>
    </source>
</evidence>
<gene>
    <name evidence="9" type="ORF">HHK36_019444</name>
</gene>